<dbReference type="CDD" id="cd00063">
    <property type="entry name" value="FN3"/>
    <property type="match status" value="1"/>
</dbReference>
<dbReference type="PROSITE" id="PS50853">
    <property type="entry name" value="FN3"/>
    <property type="match status" value="1"/>
</dbReference>
<dbReference type="Gene3D" id="2.60.40.10">
    <property type="entry name" value="Immunoglobulins"/>
    <property type="match status" value="2"/>
</dbReference>
<evidence type="ECO:0000259" key="2">
    <source>
        <dbReference type="PROSITE" id="PS50853"/>
    </source>
</evidence>
<dbReference type="InterPro" id="IPR013783">
    <property type="entry name" value="Ig-like_fold"/>
</dbReference>
<evidence type="ECO:0000256" key="1">
    <source>
        <dbReference type="ARBA" id="ARBA00022737"/>
    </source>
</evidence>
<evidence type="ECO:0000313" key="4">
    <source>
        <dbReference type="Proteomes" id="UP000271256"/>
    </source>
</evidence>
<dbReference type="PANTHER" id="PTHR46708:SF2">
    <property type="entry name" value="FIBRONECTIN TYPE-III DOMAIN-CONTAINING PROTEIN"/>
    <property type="match status" value="1"/>
</dbReference>
<evidence type="ECO:0000313" key="3">
    <source>
        <dbReference type="EMBL" id="RKO67162.1"/>
    </source>
</evidence>
<keyword evidence="4" id="KW-1185">Reference proteome</keyword>
<dbReference type="EMBL" id="RBWE01000001">
    <property type="protein sequence ID" value="RKO67162.1"/>
    <property type="molecule type" value="Genomic_DNA"/>
</dbReference>
<dbReference type="AlphaFoldDB" id="A0A494WXW8"/>
<dbReference type="InterPro" id="IPR036116">
    <property type="entry name" value="FN3_sf"/>
</dbReference>
<feature type="domain" description="Fibronectin type-III" evidence="2">
    <location>
        <begin position="254"/>
        <end position="334"/>
    </location>
</feature>
<proteinExistence type="predicted"/>
<gene>
    <name evidence="3" type="ORF">D7024_09505</name>
</gene>
<reference evidence="3 4" key="1">
    <citation type="submission" date="2018-10" db="EMBL/GenBank/DDBJ databases">
        <authorList>
            <person name="Grouzdev D.S."/>
            <person name="Krutkina M.S."/>
            <person name="Tourova T.P."/>
            <person name="Nazina T.N."/>
        </authorList>
    </citation>
    <scope>NUCLEOTIDE SEQUENCE [LARGE SCALE GENOMIC DNA]</scope>
    <source>
        <strain evidence="3 4">435</strain>
    </source>
</reference>
<organism evidence="3 4">
    <name type="scientific">Desulfofundulus salinus</name>
    <dbReference type="NCBI Taxonomy" id="2419843"/>
    <lineage>
        <taxon>Bacteria</taxon>
        <taxon>Bacillati</taxon>
        <taxon>Bacillota</taxon>
        <taxon>Clostridia</taxon>
        <taxon>Eubacteriales</taxon>
        <taxon>Peptococcaceae</taxon>
        <taxon>Desulfofundulus</taxon>
    </lineage>
</organism>
<dbReference type="SUPFAM" id="SSF49265">
    <property type="entry name" value="Fibronectin type III"/>
    <property type="match status" value="2"/>
</dbReference>
<protein>
    <submittedName>
        <fullName evidence="3">Fibronectin type III domain-containing protein</fullName>
    </submittedName>
</protein>
<name>A0A494WXW8_9FIRM</name>
<comment type="caution">
    <text evidence="3">The sequence shown here is derived from an EMBL/GenBank/DDBJ whole genome shotgun (WGS) entry which is preliminary data.</text>
</comment>
<dbReference type="Proteomes" id="UP000271256">
    <property type="component" value="Unassembled WGS sequence"/>
</dbReference>
<keyword evidence="1" id="KW-0677">Repeat</keyword>
<accession>A0A494WXW8</accession>
<dbReference type="OrthoDB" id="1936882at2"/>
<dbReference type="SMART" id="SM00060">
    <property type="entry name" value="FN3"/>
    <property type="match status" value="1"/>
</dbReference>
<dbReference type="RefSeq" id="WP_121451576.1">
    <property type="nucleotide sequence ID" value="NZ_RBWE01000001.1"/>
</dbReference>
<dbReference type="InterPro" id="IPR050991">
    <property type="entry name" value="ECM_Regulatory_Proteins"/>
</dbReference>
<dbReference type="PANTHER" id="PTHR46708">
    <property type="entry name" value="TENASCIN"/>
    <property type="match status" value="1"/>
</dbReference>
<sequence>MVVSPAVKRRISIVMLAILALSGLFLFHGSAYAENFTNVSVSYLKTGMSYDNLQYIFDTDTNTFGHLTMDNVTGIQQGDLLATFSFDPVFVGTVNIYTGIANYMVIFTFTLSPPANAVNNLRLTDNGGIQYTGSYSTYNYNLIWDGISNASGYNVYRDGTLVGNTTSTTYTVPIVGGGAGYVFEVAPIINGQEGPRAKLITSASTGTGQNDTYVINGQISQIRVHDYTKTTLLQNGGKIVIGSISYGPPAPSDPVTNLQVINITKTSATATWTVSNAQAYKVYLDGTYMGTTTGNQYDFTNLQIGSSHTVTVVGVIGNVEGQGVSTTFTTLPPDPVTNLDVINITKTSATATWTGTPNASEYKVYLNGNLVSVKHNPPWHNTQV</sequence>
<dbReference type="InterPro" id="IPR003961">
    <property type="entry name" value="FN3_dom"/>
</dbReference>